<dbReference type="Proteomes" id="UP000297706">
    <property type="component" value="Unassembled WGS sequence"/>
</dbReference>
<evidence type="ECO:0000313" key="4">
    <source>
        <dbReference type="Proteomes" id="UP000297706"/>
    </source>
</evidence>
<dbReference type="PANTHER" id="PTHR46268:SF6">
    <property type="entry name" value="UNIVERSAL STRESS PROTEIN UP12"/>
    <property type="match status" value="1"/>
</dbReference>
<protein>
    <submittedName>
        <fullName evidence="3">Universal stress protein</fullName>
    </submittedName>
</protein>
<dbReference type="OrthoDB" id="9792500at2"/>
<name>A0A4Y9VPE3_9PROT</name>
<dbReference type="InterPro" id="IPR006016">
    <property type="entry name" value="UspA"/>
</dbReference>
<keyword evidence="4" id="KW-1185">Reference proteome</keyword>
<dbReference type="InterPro" id="IPR006015">
    <property type="entry name" value="Universal_stress_UspA"/>
</dbReference>
<dbReference type="InterPro" id="IPR014729">
    <property type="entry name" value="Rossmann-like_a/b/a_fold"/>
</dbReference>
<organism evidence="3 4">
    <name type="scientific">Methylotenera oryzisoli</name>
    <dbReference type="NCBI Taxonomy" id="2080758"/>
    <lineage>
        <taxon>Bacteria</taxon>
        <taxon>Pseudomonadati</taxon>
        <taxon>Pseudomonadota</taxon>
        <taxon>Betaproteobacteria</taxon>
        <taxon>Nitrosomonadales</taxon>
        <taxon>Methylophilaceae</taxon>
        <taxon>Methylotenera</taxon>
    </lineage>
</organism>
<proteinExistence type="inferred from homology"/>
<dbReference type="EMBL" id="PQVH01000016">
    <property type="protein sequence ID" value="TFW69627.1"/>
    <property type="molecule type" value="Genomic_DNA"/>
</dbReference>
<gene>
    <name evidence="3" type="ORF">C3Y98_12390</name>
</gene>
<reference evidence="3 4" key="1">
    <citation type="submission" date="2018-02" db="EMBL/GenBank/DDBJ databases">
        <title>A novel lanthanide dependent methylotroph, Methylotenera sp. La3113.</title>
        <authorList>
            <person name="Lv H."/>
            <person name="Tani A."/>
        </authorList>
    </citation>
    <scope>NUCLEOTIDE SEQUENCE [LARGE SCALE GENOMIC DNA]</scope>
    <source>
        <strain evidence="3 4">La3113</strain>
    </source>
</reference>
<dbReference type="PRINTS" id="PR01438">
    <property type="entry name" value="UNVRSLSTRESS"/>
</dbReference>
<comment type="caution">
    <text evidence="3">The sequence shown here is derived from an EMBL/GenBank/DDBJ whole genome shotgun (WGS) entry which is preliminary data.</text>
</comment>
<dbReference type="SUPFAM" id="SSF52402">
    <property type="entry name" value="Adenine nucleotide alpha hydrolases-like"/>
    <property type="match status" value="2"/>
</dbReference>
<feature type="domain" description="UspA" evidence="2">
    <location>
        <begin position="181"/>
        <end position="293"/>
    </location>
</feature>
<evidence type="ECO:0000256" key="1">
    <source>
        <dbReference type="ARBA" id="ARBA00008791"/>
    </source>
</evidence>
<dbReference type="RefSeq" id="WP_135278945.1">
    <property type="nucleotide sequence ID" value="NZ_PQVH01000016.1"/>
</dbReference>
<accession>A0A4Y9VPE3</accession>
<dbReference type="Pfam" id="PF00582">
    <property type="entry name" value="Usp"/>
    <property type="match status" value="2"/>
</dbReference>
<dbReference type="CDD" id="cd00293">
    <property type="entry name" value="USP-like"/>
    <property type="match status" value="2"/>
</dbReference>
<evidence type="ECO:0000313" key="3">
    <source>
        <dbReference type="EMBL" id="TFW69627.1"/>
    </source>
</evidence>
<comment type="similarity">
    <text evidence="1">Belongs to the universal stress protein A family.</text>
</comment>
<dbReference type="PANTHER" id="PTHR46268">
    <property type="entry name" value="STRESS RESPONSE PROTEIN NHAX"/>
    <property type="match status" value="1"/>
</dbReference>
<evidence type="ECO:0000259" key="2">
    <source>
        <dbReference type="Pfam" id="PF00582"/>
    </source>
</evidence>
<dbReference type="AlphaFoldDB" id="A0A4Y9VPE3"/>
<sequence length="295" mass="31892">MLPITHVVVGTDFSAEADLAVNRAASISKALGAKLHLIHVVHPLDLYAGSELSFSFQTHYQQAQQEIVKTQIDTLAFKLREQFNIAVETATRIGRAHTEISNYAEQVHAGLIVAGAQGQHTLVEKLLGSTSARLMAVSKSAILIVKNKEITTPPYRHVIAAVNFLAGAENVPTMTRTIAPDAQIEGLLIFDTNQEAHMYKAGMNETLLQQYRTQALADADHKLSAIFNEQTLGKKVSRTILSGYPSQSICSHAEAQHADLITLGKNEKSGLENWLLGSVSKGVAYAAGCDVLLAN</sequence>
<dbReference type="Gene3D" id="3.40.50.620">
    <property type="entry name" value="HUPs"/>
    <property type="match status" value="2"/>
</dbReference>
<feature type="domain" description="UspA" evidence="2">
    <location>
        <begin position="5"/>
        <end position="146"/>
    </location>
</feature>